<dbReference type="InParanoid" id="E8R058"/>
<dbReference type="RefSeq" id="WP_013563465.1">
    <property type="nucleotide sequence ID" value="NC_014962.1"/>
</dbReference>
<dbReference type="SUPFAM" id="SSF53822">
    <property type="entry name" value="Periplasmic binding protein-like I"/>
    <property type="match status" value="1"/>
</dbReference>
<keyword evidence="2" id="KW-0732">Signal</keyword>
<evidence type="ECO:0000256" key="1">
    <source>
        <dbReference type="SAM" id="MobiDB-lite"/>
    </source>
</evidence>
<dbReference type="Proteomes" id="UP000008631">
    <property type="component" value="Chromosome"/>
</dbReference>
<organism evidence="3 4">
    <name type="scientific">Isosphaera pallida (strain ATCC 43644 / DSM 9630 / IS1B)</name>
    <dbReference type="NCBI Taxonomy" id="575540"/>
    <lineage>
        <taxon>Bacteria</taxon>
        <taxon>Pseudomonadati</taxon>
        <taxon>Planctomycetota</taxon>
        <taxon>Planctomycetia</taxon>
        <taxon>Isosphaerales</taxon>
        <taxon>Isosphaeraceae</taxon>
        <taxon>Isosphaera</taxon>
    </lineage>
</organism>
<proteinExistence type="predicted"/>
<evidence type="ECO:0000256" key="2">
    <source>
        <dbReference type="SAM" id="SignalP"/>
    </source>
</evidence>
<evidence type="ECO:0000313" key="3">
    <source>
        <dbReference type="EMBL" id="ADV61176.1"/>
    </source>
</evidence>
<sequence length="372" mass="40683">MTTHTASFFTGRALTVLLAVAFSALALGCDDANTAAPTPVAGKGRGRLPSVSSNPRGAQTPVNVALILPDLTDASREVWKRAGRAELVRTRVLVEPFPFRPGEQARTIREAATNGLNQALVVVVEDDPATLVEPIAQARAAGLPVVLIGDETCDIPYQGQPLPRVGWRPFAEEIEQVIATTRNDVKDYNLPRQSRALIIREPVLSRFTPPRIQEFRDALAKLEIPFDEINLKGTRRDQINAIQSWIRADPLNNLLFFVGDVAADMITEARDQMIKNEERPTLVGGYCACVDGVNMARIGRASRIVQLNVPGLVRKALETARDLVENQFDPNRPIEPVAHLIEIGDVRREKAIAAAESSVPPADNRDQSPPEP</sequence>
<reference key="1">
    <citation type="submission" date="2010-11" db="EMBL/GenBank/DDBJ databases">
        <title>The complete sequence of chromosome of Isophaera pallida ATCC 43644.</title>
        <authorList>
            <consortium name="US DOE Joint Genome Institute (JGI-PGF)"/>
            <person name="Lucas S."/>
            <person name="Copeland A."/>
            <person name="Lapidus A."/>
            <person name="Bruce D."/>
            <person name="Goodwin L."/>
            <person name="Pitluck S."/>
            <person name="Kyrpides N."/>
            <person name="Mavromatis K."/>
            <person name="Pagani I."/>
            <person name="Ivanova N."/>
            <person name="Saunders E."/>
            <person name="Brettin T."/>
            <person name="Detter J.C."/>
            <person name="Han C."/>
            <person name="Tapia R."/>
            <person name="Land M."/>
            <person name="Hauser L."/>
            <person name="Markowitz V."/>
            <person name="Cheng J.-F."/>
            <person name="Hugenholtz P."/>
            <person name="Woyke T."/>
            <person name="Wu D."/>
            <person name="Eisen J.A."/>
        </authorList>
    </citation>
    <scope>NUCLEOTIDE SEQUENCE</scope>
    <source>
        <strain>ATCC 43644</strain>
    </source>
</reference>
<dbReference type="KEGG" id="ipa:Isop_0583"/>
<reference evidence="3 4" key="2">
    <citation type="journal article" date="2011" name="Stand. Genomic Sci.">
        <title>Complete genome sequence of Isosphaera pallida type strain (IS1B).</title>
        <authorList>
            <consortium name="US DOE Joint Genome Institute (JGI-PGF)"/>
            <person name="Goker M."/>
            <person name="Cleland D."/>
            <person name="Saunders E."/>
            <person name="Lapidus A."/>
            <person name="Nolan M."/>
            <person name="Lucas S."/>
            <person name="Hammon N."/>
            <person name="Deshpande S."/>
            <person name="Cheng J.F."/>
            <person name="Tapia R."/>
            <person name="Han C."/>
            <person name="Goodwin L."/>
            <person name="Pitluck S."/>
            <person name="Liolios K."/>
            <person name="Pagani I."/>
            <person name="Ivanova N."/>
            <person name="Mavromatis K."/>
            <person name="Pati A."/>
            <person name="Chen A."/>
            <person name="Palaniappan K."/>
            <person name="Land M."/>
            <person name="Hauser L."/>
            <person name="Chang Y.J."/>
            <person name="Jeffries C.D."/>
            <person name="Detter J.C."/>
            <person name="Beck B."/>
            <person name="Woyke T."/>
            <person name="Bristow J."/>
            <person name="Eisen J.A."/>
            <person name="Markowitz V."/>
            <person name="Hugenholtz P."/>
            <person name="Kyrpides N.C."/>
            <person name="Klenk H.P."/>
        </authorList>
    </citation>
    <scope>NUCLEOTIDE SEQUENCE [LARGE SCALE GENOMIC DNA]</scope>
    <source>
        <strain evidence="4">ATCC 43644 / DSM 9630 / IS1B</strain>
    </source>
</reference>
<dbReference type="AlphaFoldDB" id="E8R058"/>
<evidence type="ECO:0000313" key="4">
    <source>
        <dbReference type="Proteomes" id="UP000008631"/>
    </source>
</evidence>
<dbReference type="InterPro" id="IPR028082">
    <property type="entry name" value="Peripla_BP_I"/>
</dbReference>
<feature type="region of interest" description="Disordered" evidence="1">
    <location>
        <begin position="352"/>
        <end position="372"/>
    </location>
</feature>
<keyword evidence="4" id="KW-1185">Reference proteome</keyword>
<gene>
    <name evidence="3" type="ordered locus">Isop_0583</name>
</gene>
<accession>E8R058</accession>
<feature type="region of interest" description="Disordered" evidence="1">
    <location>
        <begin position="35"/>
        <end position="56"/>
    </location>
</feature>
<feature type="compositionally biased region" description="Basic and acidic residues" evidence="1">
    <location>
        <begin position="363"/>
        <end position="372"/>
    </location>
</feature>
<dbReference type="eggNOG" id="COG1879">
    <property type="taxonomic scope" value="Bacteria"/>
</dbReference>
<name>E8R058_ISOPI</name>
<feature type="chain" id="PRO_5003226340" description="Periplasmic binding protein domain-containing protein" evidence="2">
    <location>
        <begin position="27"/>
        <end position="372"/>
    </location>
</feature>
<dbReference type="HOGENOM" id="CLU_743504_0_0_0"/>
<dbReference type="EMBL" id="CP002353">
    <property type="protein sequence ID" value="ADV61176.1"/>
    <property type="molecule type" value="Genomic_DNA"/>
</dbReference>
<protein>
    <recommendedName>
        <fullName evidence="5">Periplasmic binding protein domain-containing protein</fullName>
    </recommendedName>
</protein>
<feature type="signal peptide" evidence="2">
    <location>
        <begin position="1"/>
        <end position="26"/>
    </location>
</feature>
<dbReference type="STRING" id="575540.Isop_0583"/>
<evidence type="ECO:0008006" key="5">
    <source>
        <dbReference type="Google" id="ProtNLM"/>
    </source>
</evidence>
<dbReference type="Gene3D" id="3.40.50.2300">
    <property type="match status" value="2"/>
</dbReference>